<dbReference type="PANTHER" id="PTHR35330:SF1">
    <property type="entry name" value="SIROHEME BIOSYNTHESIS PROTEIN MET8"/>
    <property type="match status" value="1"/>
</dbReference>
<dbReference type="Gene3D" id="3.30.160.110">
    <property type="entry name" value="Siroheme synthase, domain 2"/>
    <property type="match status" value="1"/>
</dbReference>
<evidence type="ECO:0000313" key="10">
    <source>
        <dbReference type="Proteomes" id="UP000000314"/>
    </source>
</evidence>
<dbReference type="AlphaFoldDB" id="C4QXT3"/>
<evidence type="ECO:0000259" key="7">
    <source>
        <dbReference type="Pfam" id="PF14823"/>
    </source>
</evidence>
<dbReference type="InterPro" id="IPR028161">
    <property type="entry name" value="Met8-like"/>
</dbReference>
<dbReference type="FunCoup" id="C4QXT3">
    <property type="interactions" value="117"/>
</dbReference>
<dbReference type="EC" id="1.3.1.76" evidence="2"/>
<dbReference type="Proteomes" id="UP000000314">
    <property type="component" value="Chromosome 1"/>
</dbReference>
<dbReference type="NCBIfam" id="TIGR01470">
    <property type="entry name" value="cysG_Nterm"/>
    <property type="match status" value="1"/>
</dbReference>
<dbReference type="eggNOG" id="ENOG502RYIW">
    <property type="taxonomic scope" value="Eukaryota"/>
</dbReference>
<dbReference type="UniPathway" id="UPA00262">
    <property type="reaction ID" value="UER00222"/>
</dbReference>
<evidence type="ECO:0000259" key="8">
    <source>
        <dbReference type="Pfam" id="PF14824"/>
    </source>
</evidence>
<dbReference type="SUPFAM" id="SSF75615">
    <property type="entry name" value="Siroheme synthase middle domains-like"/>
    <property type="match status" value="1"/>
</dbReference>
<evidence type="ECO:0000256" key="5">
    <source>
        <dbReference type="ARBA" id="ARBA00023244"/>
    </source>
</evidence>
<comment type="pathway">
    <text evidence="1">Porphyrin-containing compound metabolism; siroheme biosynthesis; sirohydrochlorin from precorrin-2: step 1/1.</text>
</comment>
<dbReference type="InterPro" id="IPR028162">
    <property type="entry name" value="Met8_C"/>
</dbReference>
<sequence>MSIEIPEPNGSLMLAWQVRNRHVLLVGGGAVALSRIELLLQADAKVTVVAPKIDPTIEQYEKLGLLYKVHRRKFLKDDLKMYEGEASRKLDQFSGVDHFGPEEMEQIEQAVKQEQFALVLTAIDDKNLSKQIYYWCKAGRMQVNIADKPKQCDFYFGSVVRQGSIQIMISSNGKSPRLCHKLKHDKLEPLLASLDAKTAVDNLGKMRGELRHRVAPGEDTPTIKERMAWNTQVTDLFTIEEWGQFDDTALNRLLSFYPKVPQRQDIIVVPLENF</sequence>
<accession>C4QXT3</accession>
<feature type="domain" description="Siroheme biosynthesis protein Met8 C-terminal" evidence="7">
    <location>
        <begin position="196"/>
        <end position="259"/>
    </location>
</feature>
<dbReference type="GO" id="GO:0019354">
    <property type="term" value="P:siroheme biosynthetic process"/>
    <property type="evidence" value="ECO:0007669"/>
    <property type="project" value="UniProtKB-UniPathway"/>
</dbReference>
<dbReference type="Pfam" id="PF14823">
    <property type="entry name" value="Sirohm_synth_C"/>
    <property type="match status" value="1"/>
</dbReference>
<organism evidence="9 10">
    <name type="scientific">Komagataella phaffii (strain GS115 / ATCC 20864)</name>
    <name type="common">Yeast</name>
    <name type="synonym">Pichia pastoris</name>
    <dbReference type="NCBI Taxonomy" id="644223"/>
    <lineage>
        <taxon>Eukaryota</taxon>
        <taxon>Fungi</taxon>
        <taxon>Dikarya</taxon>
        <taxon>Ascomycota</taxon>
        <taxon>Saccharomycotina</taxon>
        <taxon>Pichiomycetes</taxon>
        <taxon>Pichiales</taxon>
        <taxon>Pichiaceae</taxon>
        <taxon>Komagataella</taxon>
    </lineage>
</organism>
<evidence type="ECO:0000256" key="2">
    <source>
        <dbReference type="ARBA" id="ARBA00012400"/>
    </source>
</evidence>
<keyword evidence="4" id="KW-0520">NAD</keyword>
<dbReference type="Gene3D" id="3.40.50.720">
    <property type="entry name" value="NAD(P)-binding Rossmann-like Domain"/>
    <property type="match status" value="1"/>
</dbReference>
<keyword evidence="5" id="KW-0627">Porphyrin biosynthesis</keyword>
<dbReference type="RefSeq" id="XP_002490337.1">
    <property type="nucleotide sequence ID" value="XM_002490292.1"/>
</dbReference>
<dbReference type="GO" id="GO:0004325">
    <property type="term" value="F:ferrochelatase activity"/>
    <property type="evidence" value="ECO:0007669"/>
    <property type="project" value="InterPro"/>
</dbReference>
<dbReference type="EMBL" id="FN392319">
    <property type="protein sequence ID" value="CAY68056.1"/>
    <property type="molecule type" value="Genomic_DNA"/>
</dbReference>
<dbReference type="InterPro" id="IPR028281">
    <property type="entry name" value="Sirohaem_synthase_central"/>
</dbReference>
<dbReference type="SUPFAM" id="SSF51735">
    <property type="entry name" value="NAD(P)-binding Rossmann-fold domains"/>
    <property type="match status" value="1"/>
</dbReference>
<dbReference type="GeneID" id="8196896"/>
<dbReference type="PANTHER" id="PTHR35330">
    <property type="entry name" value="SIROHEME BIOSYNTHESIS PROTEIN MET8"/>
    <property type="match status" value="1"/>
</dbReference>
<dbReference type="STRING" id="644223.C4QXT3"/>
<evidence type="ECO:0000256" key="6">
    <source>
        <dbReference type="ARBA" id="ARBA00047561"/>
    </source>
</evidence>
<dbReference type="HOGENOM" id="CLU_011276_8_5_1"/>
<name>C4QXT3_KOMPG</name>
<dbReference type="KEGG" id="ppa:PAS_chr1-4_0222"/>
<evidence type="ECO:0000256" key="3">
    <source>
        <dbReference type="ARBA" id="ARBA00023002"/>
    </source>
</evidence>
<proteinExistence type="predicted"/>
<evidence type="ECO:0000256" key="1">
    <source>
        <dbReference type="ARBA" id="ARBA00005010"/>
    </source>
</evidence>
<dbReference type="InParanoid" id="C4QXT3"/>
<dbReference type="InterPro" id="IPR036291">
    <property type="entry name" value="NAD(P)-bd_dom_sf"/>
</dbReference>
<dbReference type="SMR" id="C4QXT3"/>
<dbReference type="Gene3D" id="1.10.3280.10">
    <property type="entry name" value="Siroheme synthase, domain 3"/>
    <property type="match status" value="1"/>
</dbReference>
<dbReference type="Pfam" id="PF14824">
    <property type="entry name" value="Sirohm_synth_M"/>
    <property type="match status" value="1"/>
</dbReference>
<keyword evidence="3" id="KW-0560">Oxidoreductase</keyword>
<dbReference type="OMA" id="TQIWKLC"/>
<dbReference type="Pfam" id="PF13241">
    <property type="entry name" value="NAD_binding_7"/>
    <property type="match status" value="1"/>
</dbReference>
<feature type="domain" description="Siroheme synthase central" evidence="8">
    <location>
        <begin position="162"/>
        <end position="178"/>
    </location>
</feature>
<dbReference type="InterPro" id="IPR006367">
    <property type="entry name" value="Sirohaem_synthase_N"/>
</dbReference>
<dbReference type="GO" id="GO:0043115">
    <property type="term" value="F:precorrin-2 dehydrogenase activity"/>
    <property type="evidence" value="ECO:0007669"/>
    <property type="project" value="UniProtKB-EC"/>
</dbReference>
<protein>
    <recommendedName>
        <fullName evidence="2">precorrin-2 dehydrogenase</fullName>
        <ecNumber evidence="2">1.3.1.76</ecNumber>
    </recommendedName>
</protein>
<dbReference type="OrthoDB" id="1721126at2759"/>
<evidence type="ECO:0000256" key="4">
    <source>
        <dbReference type="ARBA" id="ARBA00023027"/>
    </source>
</evidence>
<comment type="catalytic activity">
    <reaction evidence="6">
        <text>precorrin-2 + NAD(+) = sirohydrochlorin + NADH + 2 H(+)</text>
        <dbReference type="Rhea" id="RHEA:15613"/>
        <dbReference type="ChEBI" id="CHEBI:15378"/>
        <dbReference type="ChEBI" id="CHEBI:57540"/>
        <dbReference type="ChEBI" id="CHEBI:57945"/>
        <dbReference type="ChEBI" id="CHEBI:58351"/>
        <dbReference type="ChEBI" id="CHEBI:58827"/>
        <dbReference type="EC" id="1.3.1.76"/>
    </reaction>
</comment>
<keyword evidence="10" id="KW-1185">Reference proteome</keyword>
<evidence type="ECO:0000313" key="9">
    <source>
        <dbReference type="EMBL" id="CAY68056.1"/>
    </source>
</evidence>
<reference evidence="9 10" key="1">
    <citation type="journal article" date="2009" name="Nat. Biotechnol.">
        <title>Genome sequence of the recombinant protein production host Pichia pastoris.</title>
        <authorList>
            <person name="De Schutter K."/>
            <person name="Lin Y.C."/>
            <person name="Tiels P."/>
            <person name="Van Hecke A."/>
            <person name="Glinka S."/>
            <person name="Weber-Lehmann J."/>
            <person name="Rouze P."/>
            <person name="Van de Peer Y."/>
            <person name="Callewaert N."/>
        </authorList>
    </citation>
    <scope>NUCLEOTIDE SEQUENCE [LARGE SCALE GENOMIC DNA]</scope>
    <source>
        <strain evidence="10">GS115 / ATCC 20864</strain>
    </source>
</reference>
<gene>
    <name evidence="9" type="ordered locus">PAS_chr1-4_0222</name>
</gene>